<dbReference type="EMBL" id="QXGE01004221">
    <property type="protein sequence ID" value="KAE9271453.1"/>
    <property type="molecule type" value="Genomic_DNA"/>
</dbReference>
<dbReference type="EMBL" id="QXGA01000405">
    <property type="protein sequence ID" value="KAE9146479.1"/>
    <property type="molecule type" value="Genomic_DNA"/>
</dbReference>
<dbReference type="Proteomes" id="UP000440367">
    <property type="component" value="Unassembled WGS sequence"/>
</dbReference>
<sequence length="88" mass="9450">MRASLGCGCTLSILIADPTSRCIRHVSSRCECRSPGWDHSSAIPPCPVRCRSLVTQRWICAPPSPRVALCQSDPQVTPTAGSSVREDA</sequence>
<dbReference type="Proteomes" id="UP000433483">
    <property type="component" value="Unassembled WGS sequence"/>
</dbReference>
<accession>A0A6A3F087</accession>
<evidence type="ECO:0000313" key="10">
    <source>
        <dbReference type="Proteomes" id="UP000440367"/>
    </source>
</evidence>
<evidence type="ECO:0000313" key="3">
    <source>
        <dbReference type="EMBL" id="KAE9146479.1"/>
    </source>
</evidence>
<dbReference type="EMBL" id="QXGD01001067">
    <property type="protein sequence ID" value="KAE9215767.1"/>
    <property type="molecule type" value="Genomic_DNA"/>
</dbReference>
<evidence type="ECO:0000313" key="2">
    <source>
        <dbReference type="EMBL" id="KAE9013110.1"/>
    </source>
</evidence>
<evidence type="ECO:0000313" key="12">
    <source>
        <dbReference type="Proteomes" id="UP000460718"/>
    </source>
</evidence>
<dbReference type="EMBL" id="QXGB01002055">
    <property type="protein sequence ID" value="KAE9182087.1"/>
    <property type="molecule type" value="Genomic_DNA"/>
</dbReference>
<keyword evidence="8" id="KW-1185">Reference proteome</keyword>
<protein>
    <submittedName>
        <fullName evidence="1">Uncharacterized protein</fullName>
    </submittedName>
</protein>
<dbReference type="AlphaFoldDB" id="A0A6A3F087"/>
<reference evidence="7 8" key="1">
    <citation type="submission" date="2018-08" db="EMBL/GenBank/DDBJ databases">
        <title>Genomic investigation of the strawberry pathogen Phytophthora fragariae indicates pathogenicity is determined by transcriptional variation in three key races.</title>
        <authorList>
            <person name="Adams T.M."/>
            <person name="Armitage A.D."/>
            <person name="Sobczyk M.K."/>
            <person name="Bates H.J."/>
            <person name="Dunwell J.M."/>
            <person name="Nellist C.F."/>
            <person name="Harrison R.J."/>
        </authorList>
    </citation>
    <scope>NUCLEOTIDE SEQUENCE [LARGE SCALE GENOMIC DNA]</scope>
    <source>
        <strain evidence="6 9">A4</strain>
        <strain evidence="5 10">BC-1</strain>
        <strain evidence="4 8">NOV-27</strain>
        <strain evidence="3 11">NOV-5</strain>
        <strain evidence="1 7">NOV-9</strain>
        <strain evidence="2 12">SCRP245</strain>
    </source>
</reference>
<evidence type="ECO:0000313" key="9">
    <source>
        <dbReference type="Proteomes" id="UP000437068"/>
    </source>
</evidence>
<organism evidence="1 7">
    <name type="scientific">Phytophthora fragariae</name>
    <dbReference type="NCBI Taxonomy" id="53985"/>
    <lineage>
        <taxon>Eukaryota</taxon>
        <taxon>Sar</taxon>
        <taxon>Stramenopiles</taxon>
        <taxon>Oomycota</taxon>
        <taxon>Peronosporomycetes</taxon>
        <taxon>Peronosporales</taxon>
        <taxon>Peronosporaceae</taxon>
        <taxon>Phytophthora</taxon>
    </lineage>
</organism>
<dbReference type="Proteomes" id="UP000429523">
    <property type="component" value="Unassembled WGS sequence"/>
</dbReference>
<evidence type="ECO:0000313" key="1">
    <source>
        <dbReference type="EMBL" id="KAE8939264.1"/>
    </source>
</evidence>
<evidence type="ECO:0000313" key="11">
    <source>
        <dbReference type="Proteomes" id="UP000440732"/>
    </source>
</evidence>
<gene>
    <name evidence="6" type="ORF">PF001_g28370</name>
    <name evidence="5" type="ORF">PF002_g17279</name>
    <name evidence="4" type="ORF">PF005_g22624</name>
    <name evidence="3" type="ORF">PF006_g8761</name>
    <name evidence="1" type="ORF">PF009_g10880</name>
    <name evidence="2" type="ORF">PF011_g8620</name>
</gene>
<dbReference type="Proteomes" id="UP000440732">
    <property type="component" value="Unassembled WGS sequence"/>
</dbReference>
<dbReference type="EMBL" id="QXFW01000410">
    <property type="protein sequence ID" value="KAE9013110.1"/>
    <property type="molecule type" value="Genomic_DNA"/>
</dbReference>
<evidence type="ECO:0000313" key="4">
    <source>
        <dbReference type="EMBL" id="KAE9182087.1"/>
    </source>
</evidence>
<name>A0A6A3F087_9STRA</name>
<comment type="caution">
    <text evidence="1">The sequence shown here is derived from an EMBL/GenBank/DDBJ whole genome shotgun (WGS) entry which is preliminary data.</text>
</comment>
<dbReference type="EMBL" id="QXGF01000501">
    <property type="protein sequence ID" value="KAE8939264.1"/>
    <property type="molecule type" value="Genomic_DNA"/>
</dbReference>
<dbReference type="Proteomes" id="UP000460718">
    <property type="component" value="Unassembled WGS sequence"/>
</dbReference>
<evidence type="ECO:0000313" key="8">
    <source>
        <dbReference type="Proteomes" id="UP000433483"/>
    </source>
</evidence>
<evidence type="ECO:0000313" key="5">
    <source>
        <dbReference type="EMBL" id="KAE9215767.1"/>
    </source>
</evidence>
<evidence type="ECO:0000313" key="7">
    <source>
        <dbReference type="Proteomes" id="UP000429523"/>
    </source>
</evidence>
<evidence type="ECO:0000313" key="6">
    <source>
        <dbReference type="EMBL" id="KAE9271453.1"/>
    </source>
</evidence>
<proteinExistence type="predicted"/>
<dbReference type="Proteomes" id="UP000437068">
    <property type="component" value="Unassembled WGS sequence"/>
</dbReference>